<reference evidence="1 2" key="1">
    <citation type="submission" date="2023-06" db="EMBL/GenBank/DDBJ databases">
        <title>Black Yeasts Isolated from many extreme environments.</title>
        <authorList>
            <person name="Coleine C."/>
            <person name="Stajich J.E."/>
            <person name="Selbmann L."/>
        </authorList>
    </citation>
    <scope>NUCLEOTIDE SEQUENCE [LARGE SCALE GENOMIC DNA]</scope>
    <source>
        <strain evidence="1 2">CCFEE 5887</strain>
    </source>
</reference>
<dbReference type="PANTHER" id="PTHR18901">
    <property type="entry name" value="2-DEOXYGLUCOSE-6-PHOSPHATE PHOSPHATASE 2"/>
    <property type="match status" value="1"/>
</dbReference>
<protein>
    <recommendedName>
        <fullName evidence="3">HAD-like protein</fullName>
    </recommendedName>
</protein>
<sequence length="299" mass="32876">MAVVPTSSGLPPIRACLFDLDGLLINSEDLLTEARNSVLYEYYSHPPMDWTVKAQLQGRSATESTRILYEWAGLPLTGITIEEFRGKLNARLHEMFKKTGLMPGAGELLRRLSRAKTRRVGEGQGQGQGQGRVVEMALATSSQTAMYKLKTAHLEGEGGVLGLIPEKHKILGDDARLKDGRGKPAPDIFLHALEAINEGLREKGDMEREIKPVECLVFEDAVAGVEAARRAGMRVVWVPDPGLRELYRGQEGEVLAGMTGERRGKDDGQVGEVGEGWGELLSSLEDFEYEKYGIVVEDK</sequence>
<evidence type="ECO:0008006" key="3">
    <source>
        <dbReference type="Google" id="ProtNLM"/>
    </source>
</evidence>
<dbReference type="Gene3D" id="3.40.50.1000">
    <property type="entry name" value="HAD superfamily/HAD-like"/>
    <property type="match status" value="1"/>
</dbReference>
<proteinExistence type="predicted"/>
<dbReference type="GO" id="GO:0016791">
    <property type="term" value="F:phosphatase activity"/>
    <property type="evidence" value="ECO:0007669"/>
    <property type="project" value="TreeGrafter"/>
</dbReference>
<dbReference type="PANTHER" id="PTHR18901:SF38">
    <property type="entry name" value="PSEUDOURIDINE-5'-PHOSPHATASE"/>
    <property type="match status" value="1"/>
</dbReference>
<dbReference type="NCBIfam" id="TIGR01509">
    <property type="entry name" value="HAD-SF-IA-v3"/>
    <property type="match status" value="1"/>
</dbReference>
<evidence type="ECO:0000313" key="2">
    <source>
        <dbReference type="Proteomes" id="UP001345827"/>
    </source>
</evidence>
<dbReference type="InterPro" id="IPR023198">
    <property type="entry name" value="PGP-like_dom2"/>
</dbReference>
<dbReference type="Gene3D" id="1.10.150.240">
    <property type="entry name" value="Putative phosphatase, domain 2"/>
    <property type="match status" value="1"/>
</dbReference>
<dbReference type="EMBL" id="JAXLQG010000013">
    <property type="protein sequence ID" value="KAK5533414.1"/>
    <property type="molecule type" value="Genomic_DNA"/>
</dbReference>
<dbReference type="Proteomes" id="UP001345827">
    <property type="component" value="Unassembled WGS sequence"/>
</dbReference>
<dbReference type="SUPFAM" id="SSF56784">
    <property type="entry name" value="HAD-like"/>
    <property type="match status" value="1"/>
</dbReference>
<evidence type="ECO:0000313" key="1">
    <source>
        <dbReference type="EMBL" id="KAK5533414.1"/>
    </source>
</evidence>
<dbReference type="InterPro" id="IPR006439">
    <property type="entry name" value="HAD-SF_hydro_IA"/>
</dbReference>
<organism evidence="1 2">
    <name type="scientific">Vermiconidia calcicola</name>
    <dbReference type="NCBI Taxonomy" id="1690605"/>
    <lineage>
        <taxon>Eukaryota</taxon>
        <taxon>Fungi</taxon>
        <taxon>Dikarya</taxon>
        <taxon>Ascomycota</taxon>
        <taxon>Pezizomycotina</taxon>
        <taxon>Dothideomycetes</taxon>
        <taxon>Dothideomycetidae</taxon>
        <taxon>Mycosphaerellales</taxon>
        <taxon>Extremaceae</taxon>
        <taxon>Vermiconidia</taxon>
    </lineage>
</organism>
<gene>
    <name evidence="1" type="ORF">LTR25_007280</name>
</gene>
<accession>A0AAV9Q5H9</accession>
<dbReference type="InterPro" id="IPR036412">
    <property type="entry name" value="HAD-like_sf"/>
</dbReference>
<name>A0AAV9Q5H9_9PEZI</name>
<dbReference type="Pfam" id="PF00702">
    <property type="entry name" value="Hydrolase"/>
    <property type="match status" value="1"/>
</dbReference>
<comment type="caution">
    <text evidence="1">The sequence shown here is derived from an EMBL/GenBank/DDBJ whole genome shotgun (WGS) entry which is preliminary data.</text>
</comment>
<dbReference type="AlphaFoldDB" id="A0AAV9Q5H9"/>
<dbReference type="InterPro" id="IPR023214">
    <property type="entry name" value="HAD_sf"/>
</dbReference>
<keyword evidence="2" id="KW-1185">Reference proteome</keyword>